<protein>
    <recommendedName>
        <fullName evidence="3">Lipoprotein</fullName>
    </recommendedName>
</protein>
<dbReference type="EMBL" id="CP035952">
    <property type="protein sequence ID" value="QBF26249.1"/>
    <property type="molecule type" value="Genomic_DNA"/>
</dbReference>
<dbReference type="RefSeq" id="WP_130264119.1">
    <property type="nucleotide sequence ID" value="NZ_CP035952.1"/>
</dbReference>
<dbReference type="Proteomes" id="UP000291130">
    <property type="component" value="Chromosome"/>
</dbReference>
<gene>
    <name evidence="1" type="ORF">EXN22_11300</name>
</gene>
<evidence type="ECO:0000313" key="1">
    <source>
        <dbReference type="EMBL" id="QBF26249.1"/>
    </source>
</evidence>
<evidence type="ECO:0000313" key="2">
    <source>
        <dbReference type="Proteomes" id="UP000291130"/>
    </source>
</evidence>
<dbReference type="PROSITE" id="PS51257">
    <property type="entry name" value="PROKAR_LIPOPROTEIN"/>
    <property type="match status" value="1"/>
</dbReference>
<accession>A0A411MHW7</accession>
<name>A0A411MHW7_9PSED</name>
<evidence type="ECO:0008006" key="3">
    <source>
        <dbReference type="Google" id="ProtNLM"/>
    </source>
</evidence>
<sequence>MLQRSVVCVLLAIALSGCQPKWKEKTEEEVRQDREFAEALWAKDRARHPSYEEWLNDQISPSRSAEQNVVRLLSRSLDRCLDRYAEPSPVGCSKRSVPIVDSYYFDHYYTSSKKPPAGYLTVSHAYLKWSSAMEAIALSASWEVVSERVLLAREAIERASFPGL</sequence>
<dbReference type="KEGG" id="ptk:EXN22_11300"/>
<proteinExistence type="predicted"/>
<dbReference type="AlphaFoldDB" id="A0A411MHW7"/>
<reference evidence="1 2" key="1">
    <citation type="submission" date="2019-02" db="EMBL/GenBank/DDBJ databases">
        <title>Complete genome sequence of Pseudomonas sp. SNU WT1 isolated from rainbow trout.</title>
        <authorList>
            <person name="Oh W.T."/>
            <person name="Park S.C."/>
        </authorList>
    </citation>
    <scope>NUCLEOTIDE SEQUENCE [LARGE SCALE GENOMIC DNA]</scope>
    <source>
        <strain evidence="1 2">SNU WT1</strain>
    </source>
</reference>
<dbReference type="OrthoDB" id="6887402at2"/>
<organism evidence="1 2">
    <name type="scientific">Pseudomonas tructae</name>
    <dbReference type="NCBI Taxonomy" id="2518644"/>
    <lineage>
        <taxon>Bacteria</taxon>
        <taxon>Pseudomonadati</taxon>
        <taxon>Pseudomonadota</taxon>
        <taxon>Gammaproteobacteria</taxon>
        <taxon>Pseudomonadales</taxon>
        <taxon>Pseudomonadaceae</taxon>
        <taxon>Pseudomonas</taxon>
    </lineage>
</organism>
<keyword evidence="2" id="KW-1185">Reference proteome</keyword>